<comment type="caution">
    <text evidence="2">The sequence shown here is derived from an EMBL/GenBank/DDBJ whole genome shotgun (WGS) entry which is preliminary data.</text>
</comment>
<dbReference type="GO" id="GO:0036307">
    <property type="term" value="F:23S rRNA (adenine(2030)-N(6))-methyltransferase activity"/>
    <property type="evidence" value="ECO:0007669"/>
    <property type="project" value="UniProtKB-UniRule"/>
</dbReference>
<accession>A0A9X3YJZ3</accession>
<comment type="catalytic activity">
    <reaction evidence="1">
        <text>adenosine(2030) in 23S rRNA + S-adenosyl-L-methionine = N(6)-methyladenosine(2030) in 23S rRNA + S-adenosyl-L-homocysteine + H(+)</text>
        <dbReference type="Rhea" id="RHEA:43736"/>
        <dbReference type="Rhea" id="RHEA-COMP:10668"/>
        <dbReference type="Rhea" id="RHEA-COMP:10669"/>
        <dbReference type="ChEBI" id="CHEBI:15378"/>
        <dbReference type="ChEBI" id="CHEBI:57856"/>
        <dbReference type="ChEBI" id="CHEBI:59789"/>
        <dbReference type="ChEBI" id="CHEBI:74411"/>
        <dbReference type="ChEBI" id="CHEBI:74449"/>
        <dbReference type="EC" id="2.1.1.266"/>
    </reaction>
</comment>
<dbReference type="EMBL" id="JAOVZO020000003">
    <property type="protein sequence ID" value="MDC8012173.1"/>
    <property type="molecule type" value="Genomic_DNA"/>
</dbReference>
<comment type="similarity">
    <text evidence="1">Belongs to the RlmJ family.</text>
</comment>
<dbReference type="InterPro" id="IPR029063">
    <property type="entry name" value="SAM-dependent_MTases_sf"/>
</dbReference>
<dbReference type="HAMAP" id="MF_00934">
    <property type="entry name" value="23SrRNA_methyltr_J"/>
    <property type="match status" value="1"/>
</dbReference>
<feature type="binding site" evidence="1">
    <location>
        <position position="41"/>
    </location>
    <ligand>
        <name>S-adenosyl-L-methionine</name>
        <dbReference type="ChEBI" id="CHEBI:59789"/>
    </ligand>
</feature>
<feature type="binding site" evidence="1">
    <location>
        <position position="102"/>
    </location>
    <ligand>
        <name>S-adenosyl-L-methionine</name>
        <dbReference type="ChEBI" id="CHEBI:59789"/>
    </ligand>
</feature>
<dbReference type="PANTHER" id="PTHR37426">
    <property type="entry name" value="RIBOSOMAL RNA LARGE SUBUNIT METHYLTRANSFERASE J"/>
    <property type="match status" value="1"/>
</dbReference>
<reference evidence="2" key="1">
    <citation type="submission" date="2023-02" db="EMBL/GenBank/DDBJ databases">
        <title>Tahibacter soli sp. nov. isolated from soil.</title>
        <authorList>
            <person name="Baek J.H."/>
            <person name="Lee J.K."/>
            <person name="Choi D.G."/>
            <person name="Jeon C.O."/>
        </authorList>
    </citation>
    <scope>NUCLEOTIDE SEQUENCE</scope>
    <source>
        <strain evidence="2">BL</strain>
    </source>
</reference>
<dbReference type="AlphaFoldDB" id="A0A9X3YJZ3"/>
<comment type="function">
    <text evidence="1">Specifically methylates the adenine in position 2030 of 23S rRNA.</text>
</comment>
<feature type="binding site" evidence="1">
    <location>
        <begin position="145"/>
        <end position="146"/>
    </location>
    <ligand>
        <name>S-adenosyl-L-methionine</name>
        <dbReference type="ChEBI" id="CHEBI:59789"/>
    </ligand>
</feature>
<feature type="active site" description="Proton acceptor" evidence="1">
    <location>
        <position position="166"/>
    </location>
</feature>
<dbReference type="InterPro" id="IPR007473">
    <property type="entry name" value="RlmJ"/>
</dbReference>
<dbReference type="GO" id="GO:0003723">
    <property type="term" value="F:RNA binding"/>
    <property type="evidence" value="ECO:0007669"/>
    <property type="project" value="UniProtKB-UniRule"/>
</dbReference>
<keyword evidence="1" id="KW-0808">Transferase</keyword>
<keyword evidence="1" id="KW-0694">RNA-binding</keyword>
<feature type="binding site" evidence="1">
    <location>
        <position position="18"/>
    </location>
    <ligand>
        <name>S-adenosyl-L-methionine</name>
        <dbReference type="ChEBI" id="CHEBI:59789"/>
    </ligand>
</feature>
<evidence type="ECO:0000313" key="2">
    <source>
        <dbReference type="EMBL" id="MDC8012173.1"/>
    </source>
</evidence>
<dbReference type="PANTHER" id="PTHR37426:SF1">
    <property type="entry name" value="RIBOSOMAL RNA LARGE SUBUNIT METHYLTRANSFERASE J"/>
    <property type="match status" value="1"/>
</dbReference>
<sequence length="283" mass="31862">MNYRHAYHAGNFADVLKHSVLVGLIEALKQKATPFCYIDTHAGSGRYDLRGEEALKTGEHADGVLRLLEATRLPAALHVYLNLVRALNAHRPAHDLSVYPGSPLIASLLMRENDRAQLCELQPDECARLRELFRGDARVAVHERDGYAALKAMLPPKEKRGLVLIDPPFEAQDSEFRVIEAALAAARTRWPNGVYAIWYPIKLRQHLQPFYRWLKTSGFTKVLAAELLLHPDNSALRLNGTGMVVVNAPWKFDQQLEELLPVLTQHMAQGRFGQHGVEWIVGE</sequence>
<keyword evidence="1" id="KW-0949">S-adenosyl-L-methionine</keyword>
<name>A0A9X3YJZ3_9GAMM</name>
<dbReference type="Pfam" id="PF04378">
    <property type="entry name" value="RsmJ"/>
    <property type="match status" value="1"/>
</dbReference>
<dbReference type="RefSeq" id="WP_263543425.1">
    <property type="nucleotide sequence ID" value="NZ_JAOVZO020000003.1"/>
</dbReference>
<feature type="binding site" evidence="1">
    <location>
        <position position="120"/>
    </location>
    <ligand>
        <name>S-adenosyl-L-methionine</name>
        <dbReference type="ChEBI" id="CHEBI:59789"/>
    </ligand>
</feature>
<dbReference type="EC" id="2.1.1.266" evidence="1"/>
<dbReference type="GO" id="GO:0005829">
    <property type="term" value="C:cytosol"/>
    <property type="evidence" value="ECO:0007669"/>
    <property type="project" value="TreeGrafter"/>
</dbReference>
<evidence type="ECO:0000256" key="1">
    <source>
        <dbReference type="HAMAP-Rule" id="MF_00934"/>
    </source>
</evidence>
<comment type="subunit">
    <text evidence="1">Monomer.</text>
</comment>
<gene>
    <name evidence="1 2" type="primary">rlmJ</name>
    <name evidence="2" type="ORF">OD750_006390</name>
</gene>
<dbReference type="SUPFAM" id="SSF53335">
    <property type="entry name" value="S-adenosyl-L-methionine-dependent methyltransferases"/>
    <property type="match status" value="1"/>
</dbReference>
<keyword evidence="1" id="KW-0698">rRNA processing</keyword>
<dbReference type="GO" id="GO:0070475">
    <property type="term" value="P:rRNA base methylation"/>
    <property type="evidence" value="ECO:0007669"/>
    <property type="project" value="UniProtKB-UniRule"/>
</dbReference>
<dbReference type="Proteomes" id="UP001139971">
    <property type="component" value="Unassembled WGS sequence"/>
</dbReference>
<keyword evidence="3" id="KW-1185">Reference proteome</keyword>
<organism evidence="2 3">
    <name type="scientific">Tahibacter soli</name>
    <dbReference type="NCBI Taxonomy" id="2983605"/>
    <lineage>
        <taxon>Bacteria</taxon>
        <taxon>Pseudomonadati</taxon>
        <taxon>Pseudomonadota</taxon>
        <taxon>Gammaproteobacteria</taxon>
        <taxon>Lysobacterales</taxon>
        <taxon>Rhodanobacteraceae</taxon>
        <taxon>Tahibacter</taxon>
    </lineage>
</organism>
<feature type="site" description="Interaction with substrate rRNA" evidence="1">
    <location>
        <position position="3"/>
    </location>
</feature>
<evidence type="ECO:0000313" key="3">
    <source>
        <dbReference type="Proteomes" id="UP001139971"/>
    </source>
</evidence>
<dbReference type="Gene3D" id="3.40.50.150">
    <property type="entry name" value="Vaccinia Virus protein VP39"/>
    <property type="match status" value="1"/>
</dbReference>
<protein>
    <recommendedName>
        <fullName evidence="1">Ribosomal RNA large subunit methyltransferase J</fullName>
        <ecNumber evidence="1">2.1.1.266</ecNumber>
    </recommendedName>
    <alternativeName>
        <fullName evidence="1">23S rRNA (adenine(2030)-N6)-methyltransferase</fullName>
    </alternativeName>
    <alternativeName>
        <fullName evidence="1">23S rRNA m6A2030 methyltransferase</fullName>
    </alternativeName>
</protein>
<proteinExistence type="inferred from homology"/>
<feature type="binding site" evidence="1">
    <location>
        <position position="166"/>
    </location>
    <ligand>
        <name>S-adenosyl-L-methionine</name>
        <dbReference type="ChEBI" id="CHEBI:59789"/>
    </ligand>
</feature>
<keyword evidence="1" id="KW-0489">Methyltransferase</keyword>